<protein>
    <submittedName>
        <fullName evidence="2">DRC1 protein</fullName>
    </submittedName>
</protein>
<keyword evidence="3" id="KW-1185">Reference proteome</keyword>
<dbReference type="InterPro" id="IPR039750">
    <property type="entry name" value="DRC1/DRC2"/>
</dbReference>
<evidence type="ECO:0000313" key="2">
    <source>
        <dbReference type="EMBL" id="NWV80032.1"/>
    </source>
</evidence>
<evidence type="ECO:0000313" key="3">
    <source>
        <dbReference type="Proteomes" id="UP000521322"/>
    </source>
</evidence>
<reference evidence="2 3" key="1">
    <citation type="submission" date="2019-09" db="EMBL/GenBank/DDBJ databases">
        <title>Bird 10,000 Genomes (B10K) Project - Family phase.</title>
        <authorList>
            <person name="Zhang G."/>
        </authorList>
    </citation>
    <scope>NUCLEOTIDE SEQUENCE [LARGE SCALE GENOMIC DNA]</scope>
    <source>
        <strain evidence="2">B10K-DU-029-49</strain>
        <tissue evidence="2">Liver</tissue>
    </source>
</reference>
<gene>
    <name evidence="2" type="primary">Drc1</name>
    <name evidence="2" type="ORF">DASBRO_R13736</name>
</gene>
<dbReference type="GO" id="GO:0003352">
    <property type="term" value="P:regulation of cilium movement"/>
    <property type="evidence" value="ECO:0007669"/>
    <property type="project" value="TreeGrafter"/>
</dbReference>
<comment type="caution">
    <text evidence="2">The sequence shown here is derived from an EMBL/GenBank/DDBJ whole genome shotgun (WGS) entry which is preliminary data.</text>
</comment>
<dbReference type="GO" id="GO:0060285">
    <property type="term" value="P:cilium-dependent cell motility"/>
    <property type="evidence" value="ECO:0007669"/>
    <property type="project" value="TreeGrafter"/>
</dbReference>
<dbReference type="GO" id="GO:0005858">
    <property type="term" value="C:axonemal dynein complex"/>
    <property type="evidence" value="ECO:0007669"/>
    <property type="project" value="InterPro"/>
</dbReference>
<dbReference type="GO" id="GO:0070286">
    <property type="term" value="P:axonemal dynein complex assembly"/>
    <property type="evidence" value="ECO:0007669"/>
    <property type="project" value="InterPro"/>
</dbReference>
<feature type="non-terminal residue" evidence="2">
    <location>
        <position position="1"/>
    </location>
</feature>
<feature type="non-terminal residue" evidence="2">
    <location>
        <position position="106"/>
    </location>
</feature>
<dbReference type="EMBL" id="VZRN01003581">
    <property type="protein sequence ID" value="NWV80032.1"/>
    <property type="molecule type" value="Genomic_DNA"/>
</dbReference>
<dbReference type="PANTHER" id="PTHR21625">
    <property type="entry name" value="NYD-SP28 PROTEIN"/>
    <property type="match status" value="1"/>
</dbReference>
<dbReference type="AlphaFoldDB" id="A0A7K6HY47"/>
<dbReference type="Proteomes" id="UP000521322">
    <property type="component" value="Unassembled WGS sequence"/>
</dbReference>
<sequence>LESECERVAAQLRETRSRARCLASRAAEKFREVWIANEEEAGALIREALEAERLIRVQQLGTPREEPLPRVAGDAGPPGGGRREKRDAPQVAAELLEGAARELPGI</sequence>
<proteinExistence type="predicted"/>
<organism evidence="2 3">
    <name type="scientific">Dasyornis broadbenti</name>
    <name type="common">rufous bristle-bird</name>
    <dbReference type="NCBI Taxonomy" id="243059"/>
    <lineage>
        <taxon>Eukaryota</taxon>
        <taxon>Metazoa</taxon>
        <taxon>Chordata</taxon>
        <taxon>Craniata</taxon>
        <taxon>Vertebrata</taxon>
        <taxon>Euteleostomi</taxon>
        <taxon>Archelosauria</taxon>
        <taxon>Archosauria</taxon>
        <taxon>Dinosauria</taxon>
        <taxon>Saurischia</taxon>
        <taxon>Theropoda</taxon>
        <taxon>Coelurosauria</taxon>
        <taxon>Aves</taxon>
        <taxon>Neognathae</taxon>
        <taxon>Neoaves</taxon>
        <taxon>Telluraves</taxon>
        <taxon>Australaves</taxon>
        <taxon>Passeriformes</taxon>
        <taxon>Meliphagoidea</taxon>
        <taxon>Dasyornithidae</taxon>
        <taxon>Dasyornis</taxon>
    </lineage>
</organism>
<feature type="region of interest" description="Disordered" evidence="1">
    <location>
        <begin position="60"/>
        <end position="89"/>
    </location>
</feature>
<evidence type="ECO:0000256" key="1">
    <source>
        <dbReference type="SAM" id="MobiDB-lite"/>
    </source>
</evidence>
<accession>A0A7K6HY47</accession>
<dbReference type="PANTHER" id="PTHR21625:SF1">
    <property type="entry name" value="DYNEIN REGULATORY COMPLEX PROTEIN 1"/>
    <property type="match status" value="1"/>
</dbReference>
<name>A0A7K6HY47_9PASS</name>